<protein>
    <recommendedName>
        <fullName evidence="9">DUF423 domain-containing protein</fullName>
    </recommendedName>
</protein>
<keyword evidence="5 6" id="KW-0472">Membrane</keyword>
<accession>A0A423PF56</accession>
<evidence type="ECO:0000256" key="3">
    <source>
        <dbReference type="ARBA" id="ARBA00022692"/>
    </source>
</evidence>
<dbReference type="InterPro" id="IPR006696">
    <property type="entry name" value="DUF423"/>
</dbReference>
<comment type="caution">
    <text evidence="7">The sequence shown here is derived from an EMBL/GenBank/DDBJ whole genome shotgun (WGS) entry which is preliminary data.</text>
</comment>
<keyword evidence="3 6" id="KW-0812">Transmembrane</keyword>
<evidence type="ECO:0008006" key="9">
    <source>
        <dbReference type="Google" id="ProtNLM"/>
    </source>
</evidence>
<sequence>MSQFALAAGSLYGLIGVLFGAFGAHALASRLPADLQAIWHTAVQYQFYHALALLGAGILARQGLAGTALTTAIGGFTLGTLVFSGSLYVLALSGVRWLGAITPIGGALLIGGWIALLLAVVRR</sequence>
<reference evidence="7 8" key="1">
    <citation type="submission" date="2013-10" db="EMBL/GenBank/DDBJ databases">
        <title>Salinisphaera orenii MK-B5 Genome Sequencing.</title>
        <authorList>
            <person name="Lai Q."/>
            <person name="Li C."/>
            <person name="Shao Z."/>
        </authorList>
    </citation>
    <scope>NUCLEOTIDE SEQUENCE [LARGE SCALE GENOMIC DNA]</scope>
    <source>
        <strain evidence="7 8">MK-B5</strain>
    </source>
</reference>
<evidence type="ECO:0000256" key="4">
    <source>
        <dbReference type="ARBA" id="ARBA00022989"/>
    </source>
</evidence>
<dbReference type="RefSeq" id="WP_123632238.1">
    <property type="nucleotide sequence ID" value="NZ_AYKH01000043.1"/>
</dbReference>
<evidence type="ECO:0000313" key="8">
    <source>
        <dbReference type="Proteomes" id="UP000283993"/>
    </source>
</evidence>
<evidence type="ECO:0000256" key="5">
    <source>
        <dbReference type="ARBA" id="ARBA00023136"/>
    </source>
</evidence>
<keyword evidence="4 6" id="KW-1133">Transmembrane helix</keyword>
<feature type="transmembrane region" description="Helical" evidence="6">
    <location>
        <begin position="72"/>
        <end position="91"/>
    </location>
</feature>
<proteinExistence type="inferred from homology"/>
<evidence type="ECO:0000256" key="1">
    <source>
        <dbReference type="ARBA" id="ARBA00004141"/>
    </source>
</evidence>
<dbReference type="PANTHER" id="PTHR43461:SF1">
    <property type="entry name" value="TRANSMEMBRANE PROTEIN 256"/>
    <property type="match status" value="1"/>
</dbReference>
<dbReference type="EMBL" id="AYKH01000043">
    <property type="protein sequence ID" value="ROO24228.1"/>
    <property type="molecule type" value="Genomic_DNA"/>
</dbReference>
<name>A0A423PF56_9GAMM</name>
<comment type="subcellular location">
    <subcellularLocation>
        <location evidence="1">Membrane</location>
        <topology evidence="1">Multi-pass membrane protein</topology>
    </subcellularLocation>
</comment>
<evidence type="ECO:0000313" key="7">
    <source>
        <dbReference type="EMBL" id="ROO24228.1"/>
    </source>
</evidence>
<organism evidence="7 8">
    <name type="scientific">Salinisphaera orenii MK-B5</name>
    <dbReference type="NCBI Taxonomy" id="856730"/>
    <lineage>
        <taxon>Bacteria</taxon>
        <taxon>Pseudomonadati</taxon>
        <taxon>Pseudomonadota</taxon>
        <taxon>Gammaproteobacteria</taxon>
        <taxon>Salinisphaerales</taxon>
        <taxon>Salinisphaeraceae</taxon>
        <taxon>Salinisphaera</taxon>
    </lineage>
</organism>
<dbReference type="Proteomes" id="UP000283993">
    <property type="component" value="Unassembled WGS sequence"/>
</dbReference>
<gene>
    <name evidence="7" type="ORF">SAOR_15575</name>
</gene>
<comment type="similarity">
    <text evidence="2">Belongs to the UPF0382 family.</text>
</comment>
<keyword evidence="8" id="KW-1185">Reference proteome</keyword>
<feature type="transmembrane region" description="Helical" evidence="6">
    <location>
        <begin position="38"/>
        <end position="60"/>
    </location>
</feature>
<dbReference type="GO" id="GO:0005886">
    <property type="term" value="C:plasma membrane"/>
    <property type="evidence" value="ECO:0007669"/>
    <property type="project" value="TreeGrafter"/>
</dbReference>
<dbReference type="PANTHER" id="PTHR43461">
    <property type="entry name" value="TRANSMEMBRANE PROTEIN 256"/>
    <property type="match status" value="1"/>
</dbReference>
<evidence type="ECO:0000256" key="2">
    <source>
        <dbReference type="ARBA" id="ARBA00009694"/>
    </source>
</evidence>
<feature type="transmembrane region" description="Helical" evidence="6">
    <location>
        <begin position="97"/>
        <end position="121"/>
    </location>
</feature>
<dbReference type="Pfam" id="PF04241">
    <property type="entry name" value="DUF423"/>
    <property type="match status" value="1"/>
</dbReference>
<evidence type="ECO:0000256" key="6">
    <source>
        <dbReference type="SAM" id="Phobius"/>
    </source>
</evidence>
<dbReference type="AlphaFoldDB" id="A0A423PF56"/>